<sequence>MSDPTRPWWTGDDDIGGIGFARFFAWTGFLMALASLGLAVAAPLEGDALRTVWITGTAAVSMWIAFMAVPRYRALGVRLSFAVPAAMAFGGLTIAIMVYAFIVIWLASAGITLPAPSYWSGTPSGPIGVAA</sequence>
<dbReference type="RefSeq" id="WP_307040129.1">
    <property type="nucleotide sequence ID" value="NZ_JAUSYY010000001.1"/>
</dbReference>
<feature type="transmembrane region" description="Helical" evidence="1">
    <location>
        <begin position="81"/>
        <end position="107"/>
    </location>
</feature>
<reference evidence="2 3" key="1">
    <citation type="submission" date="2023-07" db="EMBL/GenBank/DDBJ databases">
        <title>Comparative genomics of wheat-associated soil bacteria to identify genetic determinants of phenazine resistance.</title>
        <authorList>
            <person name="Mouncey N."/>
        </authorList>
    </citation>
    <scope>NUCLEOTIDE SEQUENCE [LARGE SCALE GENOMIC DNA]</scope>
    <source>
        <strain evidence="2 3">V3I3</strain>
    </source>
</reference>
<protein>
    <submittedName>
        <fullName evidence="2">Amino acid permease</fullName>
    </submittedName>
</protein>
<keyword evidence="1" id="KW-0812">Transmembrane</keyword>
<evidence type="ECO:0000313" key="2">
    <source>
        <dbReference type="EMBL" id="MDQ0893583.1"/>
    </source>
</evidence>
<keyword evidence="1" id="KW-0472">Membrane</keyword>
<evidence type="ECO:0000313" key="3">
    <source>
        <dbReference type="Proteomes" id="UP001239083"/>
    </source>
</evidence>
<keyword evidence="3" id="KW-1185">Reference proteome</keyword>
<dbReference type="Proteomes" id="UP001239083">
    <property type="component" value="Unassembled WGS sequence"/>
</dbReference>
<accession>A0ABU0R674</accession>
<organism evidence="2 3">
    <name type="scientific">Agromyces ramosus</name>
    <dbReference type="NCBI Taxonomy" id="33879"/>
    <lineage>
        <taxon>Bacteria</taxon>
        <taxon>Bacillati</taxon>
        <taxon>Actinomycetota</taxon>
        <taxon>Actinomycetes</taxon>
        <taxon>Micrococcales</taxon>
        <taxon>Microbacteriaceae</taxon>
        <taxon>Agromyces</taxon>
    </lineage>
</organism>
<proteinExistence type="predicted"/>
<feature type="transmembrane region" description="Helical" evidence="1">
    <location>
        <begin position="20"/>
        <end position="42"/>
    </location>
</feature>
<gene>
    <name evidence="2" type="ORF">QFZ26_001138</name>
</gene>
<evidence type="ECO:0000256" key="1">
    <source>
        <dbReference type="SAM" id="Phobius"/>
    </source>
</evidence>
<name>A0ABU0R674_9MICO</name>
<comment type="caution">
    <text evidence="2">The sequence shown here is derived from an EMBL/GenBank/DDBJ whole genome shotgun (WGS) entry which is preliminary data.</text>
</comment>
<dbReference type="EMBL" id="JAUSYY010000001">
    <property type="protein sequence ID" value="MDQ0893583.1"/>
    <property type="molecule type" value="Genomic_DNA"/>
</dbReference>
<feature type="transmembrane region" description="Helical" evidence="1">
    <location>
        <begin position="48"/>
        <end position="69"/>
    </location>
</feature>
<keyword evidence="1" id="KW-1133">Transmembrane helix</keyword>